<organism evidence="1 2">
    <name type="scientific">Streptomyces evansiae</name>
    <dbReference type="NCBI Taxonomy" id="3075535"/>
    <lineage>
        <taxon>Bacteria</taxon>
        <taxon>Bacillati</taxon>
        <taxon>Actinomycetota</taxon>
        <taxon>Actinomycetes</taxon>
        <taxon>Kitasatosporales</taxon>
        <taxon>Streptomycetaceae</taxon>
        <taxon>Streptomyces</taxon>
    </lineage>
</organism>
<evidence type="ECO:0000313" key="1">
    <source>
        <dbReference type="EMBL" id="MDT0414379.1"/>
    </source>
</evidence>
<gene>
    <name evidence="1" type="ORF">RM574_02670</name>
</gene>
<dbReference type="NCBIfam" id="TIGR01509">
    <property type="entry name" value="HAD-SF-IA-v3"/>
    <property type="match status" value="1"/>
</dbReference>
<dbReference type="SUPFAM" id="SSF56784">
    <property type="entry name" value="HAD-like"/>
    <property type="match status" value="1"/>
</dbReference>
<accession>A0ABD5DYS6</accession>
<dbReference type="InterPro" id="IPR036412">
    <property type="entry name" value="HAD-like_sf"/>
</dbReference>
<dbReference type="InterPro" id="IPR023214">
    <property type="entry name" value="HAD_sf"/>
</dbReference>
<dbReference type="PANTHER" id="PTHR43611">
    <property type="entry name" value="ALPHA-D-GLUCOSE 1-PHOSPHATE PHOSPHATASE"/>
    <property type="match status" value="1"/>
</dbReference>
<dbReference type="Pfam" id="PF00702">
    <property type="entry name" value="Hydrolase"/>
    <property type="match status" value="1"/>
</dbReference>
<name>A0ABD5DYS6_9ACTN</name>
<dbReference type="Proteomes" id="UP001183607">
    <property type="component" value="Unassembled WGS sequence"/>
</dbReference>
<dbReference type="RefSeq" id="WP_093852878.1">
    <property type="nucleotide sequence ID" value="NZ_JAVRER010000003.1"/>
</dbReference>
<dbReference type="CDD" id="cd02603">
    <property type="entry name" value="HAD_sEH-N_like"/>
    <property type="match status" value="1"/>
</dbReference>
<dbReference type="InterPro" id="IPR006439">
    <property type="entry name" value="HAD-SF_hydro_IA"/>
</dbReference>
<protein>
    <submittedName>
        <fullName evidence="1">HAD family phosphatase</fullName>
    </submittedName>
</protein>
<proteinExistence type="predicted"/>
<dbReference type="SFLD" id="SFLDS00003">
    <property type="entry name" value="Haloacid_Dehalogenase"/>
    <property type="match status" value="1"/>
</dbReference>
<dbReference type="PRINTS" id="PR00413">
    <property type="entry name" value="HADHALOGNASE"/>
</dbReference>
<dbReference type="Gene3D" id="3.40.50.1000">
    <property type="entry name" value="HAD superfamily/HAD-like"/>
    <property type="match status" value="1"/>
</dbReference>
<comment type="caution">
    <text evidence="1">The sequence shown here is derived from an EMBL/GenBank/DDBJ whole genome shotgun (WGS) entry which is preliminary data.</text>
</comment>
<dbReference type="PANTHER" id="PTHR43611:SF3">
    <property type="entry name" value="FLAVIN MONONUCLEOTIDE HYDROLASE 1, CHLOROPLATIC"/>
    <property type="match status" value="1"/>
</dbReference>
<dbReference type="NCBIfam" id="TIGR01549">
    <property type="entry name" value="HAD-SF-IA-v1"/>
    <property type="match status" value="1"/>
</dbReference>
<dbReference type="EMBL" id="JAVRER010000003">
    <property type="protein sequence ID" value="MDT0414379.1"/>
    <property type="molecule type" value="Genomic_DNA"/>
</dbReference>
<reference evidence="2" key="1">
    <citation type="submission" date="2023-07" db="EMBL/GenBank/DDBJ databases">
        <title>30 novel species of actinomycetes from the DSMZ collection.</title>
        <authorList>
            <person name="Nouioui I."/>
        </authorList>
    </citation>
    <scope>NUCLEOTIDE SEQUENCE [LARGE SCALE GENOMIC DNA]</scope>
    <source>
        <strain evidence="2">DSM 41982</strain>
    </source>
</reference>
<dbReference type="AlphaFoldDB" id="A0ABD5DYS6"/>
<evidence type="ECO:0000313" key="2">
    <source>
        <dbReference type="Proteomes" id="UP001183607"/>
    </source>
</evidence>
<sequence length="201" mass="21602">MKALVLDIGGVLEYTPATGWAARWEERLGLASGAVEARMADVWEAGALGRIDEAAVRERVALRLGLDAAGLAAFMDDLWAEYLGTPNTELIAFVRGLRGRCRLGILSNSFVGAREREAALYGFDTLVEHLSYSHETGLAKPDPRAYAAVCEALGVRPRDCLFVDDAPPNIVAAEAAGMSAHLFTDNAGTLARIRAHLYTEA</sequence>
<dbReference type="SFLD" id="SFLDG01129">
    <property type="entry name" value="C1.5:_HAD__Beta-PGM__Phosphata"/>
    <property type="match status" value="1"/>
</dbReference>